<protein>
    <submittedName>
        <fullName evidence="4">Type II toxin-antitoxin system mRNA interferase toxin, RelE/StbE family</fullName>
    </submittedName>
</protein>
<dbReference type="InterPro" id="IPR035093">
    <property type="entry name" value="RelE/ParE_toxin_dom_sf"/>
</dbReference>
<dbReference type="SUPFAM" id="SSF143011">
    <property type="entry name" value="RelE-like"/>
    <property type="match status" value="1"/>
</dbReference>
<feature type="active site" description="Proton donor" evidence="3">
    <location>
        <position position="84"/>
    </location>
</feature>
<comment type="similarity">
    <text evidence="2">Belongs to the RelE toxin family. YafQ subfamily.</text>
</comment>
<dbReference type="OrthoDB" id="7030467at2"/>
<reference evidence="5" key="2">
    <citation type="journal article" date="2018" name="Environ. Microbiol.">
        <title>Bloom of a denitrifying methanotroph, 'Candidatus Methylomirabilis limnetica', in a deep stratified lake.</title>
        <authorList>
            <person name="Graf J.S."/>
            <person name="Mayr M.J."/>
            <person name="Marchant H.K."/>
            <person name="Tienken D."/>
            <person name="Hach P.F."/>
            <person name="Brand A."/>
            <person name="Schubert C.J."/>
            <person name="Kuypers M.M."/>
            <person name="Milucka J."/>
        </authorList>
    </citation>
    <scope>NUCLEOTIDE SEQUENCE [LARGE SCALE GENOMIC DNA]</scope>
    <source>
        <strain evidence="5">Zug</strain>
    </source>
</reference>
<dbReference type="NCBIfam" id="TIGR00053">
    <property type="entry name" value="YafQ family addiction module toxin"/>
    <property type="match status" value="1"/>
</dbReference>
<evidence type="ECO:0000256" key="1">
    <source>
        <dbReference type="ARBA" id="ARBA00022649"/>
    </source>
</evidence>
<name>A0A2T4TV00_9BACT</name>
<dbReference type="Gene3D" id="3.30.2310.20">
    <property type="entry name" value="RelE-like"/>
    <property type="match status" value="1"/>
</dbReference>
<evidence type="ECO:0000256" key="2">
    <source>
        <dbReference type="ARBA" id="ARBA00061366"/>
    </source>
</evidence>
<dbReference type="InterPro" id="IPR007712">
    <property type="entry name" value="RelE/ParE_toxin"/>
</dbReference>
<accession>A0A2T4TV00</accession>
<evidence type="ECO:0000313" key="4">
    <source>
        <dbReference type="EMBL" id="PTL34937.1"/>
    </source>
</evidence>
<dbReference type="GO" id="GO:0004521">
    <property type="term" value="F:RNA endonuclease activity"/>
    <property type="evidence" value="ECO:0007669"/>
    <property type="project" value="TreeGrafter"/>
</dbReference>
<gene>
    <name evidence="4" type="ORF">CLG94_11955</name>
</gene>
<dbReference type="EMBL" id="NVQC01000036">
    <property type="protein sequence ID" value="PTL34937.1"/>
    <property type="molecule type" value="Genomic_DNA"/>
</dbReference>
<comment type="caution">
    <text evidence="4">The sequence shown here is derived from an EMBL/GenBank/DDBJ whole genome shotgun (WGS) entry which is preliminary data.</text>
</comment>
<keyword evidence="5" id="KW-1185">Reference proteome</keyword>
<dbReference type="PANTHER" id="PTHR40588:SF1">
    <property type="entry name" value="MRNA INTERFERASE TOXIN YAFQ"/>
    <property type="match status" value="1"/>
</dbReference>
<dbReference type="FunFam" id="3.30.2310.20:FF:000003">
    <property type="entry name" value="Type II toxin-antitoxin system YafQ family toxin"/>
    <property type="match status" value="1"/>
</dbReference>
<dbReference type="AlphaFoldDB" id="A0A2T4TV00"/>
<evidence type="ECO:0000313" key="5">
    <source>
        <dbReference type="Proteomes" id="UP000241436"/>
    </source>
</evidence>
<proteinExistence type="inferred from homology"/>
<keyword evidence="1" id="KW-1277">Toxin-antitoxin system</keyword>
<dbReference type="GO" id="GO:0006402">
    <property type="term" value="P:mRNA catabolic process"/>
    <property type="evidence" value="ECO:0007669"/>
    <property type="project" value="TreeGrafter"/>
</dbReference>
<organism evidence="4 5">
    <name type="scientific">Candidatus Methylomirabilis limnetica</name>
    <dbReference type="NCBI Taxonomy" id="2033718"/>
    <lineage>
        <taxon>Bacteria</taxon>
        <taxon>Candidatus Methylomirabilota</taxon>
        <taxon>Candidatus Methylomirabilia</taxon>
        <taxon>Candidatus Methylomirabilales</taxon>
        <taxon>Candidatus Methylomirabilaceae</taxon>
        <taxon>Candidatus Methylomirabilis</taxon>
    </lineage>
</organism>
<sequence>MKKVSQTRQFSRDIKRMRKRGEDLHKLQEVVELLAEGTPLPANHRDHPLIGPWQPSRDCHIEADWILIYTADKDSLRLERTGTHRDLFKK</sequence>
<dbReference type="RefSeq" id="WP_107563857.1">
    <property type="nucleotide sequence ID" value="NZ_NVQC01000036.1"/>
</dbReference>
<dbReference type="Pfam" id="PF15738">
    <property type="entry name" value="YafQ_toxin"/>
    <property type="match status" value="1"/>
</dbReference>
<reference evidence="4 5" key="1">
    <citation type="submission" date="2017-09" db="EMBL/GenBank/DDBJ databases">
        <title>Bloom of a denitrifying methanotroph, Candidatus Methylomirabilis limnetica, in a deep stratified lake.</title>
        <authorList>
            <person name="Graf J.S."/>
            <person name="Marchant H.K."/>
            <person name="Tienken D."/>
            <person name="Hach P.F."/>
            <person name="Brand A."/>
            <person name="Schubert C.J."/>
            <person name="Kuypers M.M."/>
            <person name="Milucka J."/>
        </authorList>
    </citation>
    <scope>NUCLEOTIDE SEQUENCE [LARGE SCALE GENOMIC DNA]</scope>
    <source>
        <strain evidence="4 5">Zug</strain>
    </source>
</reference>
<dbReference type="PANTHER" id="PTHR40588">
    <property type="entry name" value="MRNA INTERFERASE TOXIN YAFQ"/>
    <property type="match status" value="1"/>
</dbReference>
<dbReference type="PIRSF" id="PIRSF006156">
    <property type="entry name" value="YafQ"/>
    <property type="match status" value="1"/>
</dbReference>
<dbReference type="GO" id="GO:0006415">
    <property type="term" value="P:translational termination"/>
    <property type="evidence" value="ECO:0007669"/>
    <property type="project" value="TreeGrafter"/>
</dbReference>
<dbReference type="InterPro" id="IPR004386">
    <property type="entry name" value="Toxin_YafQ-like"/>
</dbReference>
<dbReference type="Proteomes" id="UP000241436">
    <property type="component" value="Unassembled WGS sequence"/>
</dbReference>
<evidence type="ECO:0000256" key="3">
    <source>
        <dbReference type="PIRSR" id="PIRSR006156-1"/>
    </source>
</evidence>
<dbReference type="NCBIfam" id="TIGR02385">
    <property type="entry name" value="RelE_StbE"/>
    <property type="match status" value="1"/>
</dbReference>